<dbReference type="InterPro" id="IPR028366">
    <property type="entry name" value="PhoU"/>
</dbReference>
<keyword evidence="2" id="KW-0813">Transport</keyword>
<comment type="caution">
    <text evidence="4">The sequence shown here is derived from an EMBL/GenBank/DDBJ whole genome shotgun (WGS) entry which is preliminary data.</text>
</comment>
<evidence type="ECO:0000259" key="3">
    <source>
        <dbReference type="Pfam" id="PF01895"/>
    </source>
</evidence>
<dbReference type="NCBIfam" id="TIGR02135">
    <property type="entry name" value="phoU_full"/>
    <property type="match status" value="1"/>
</dbReference>
<name>A0ABX1Q6L1_9RHOO</name>
<keyword evidence="2" id="KW-0963">Cytoplasm</keyword>
<dbReference type="SUPFAM" id="SSF109755">
    <property type="entry name" value="PhoU-like"/>
    <property type="match status" value="1"/>
</dbReference>
<evidence type="ECO:0000256" key="2">
    <source>
        <dbReference type="PIRNR" id="PIRNR003107"/>
    </source>
</evidence>
<comment type="similarity">
    <text evidence="1 2">Belongs to the PhoU family.</text>
</comment>
<dbReference type="EMBL" id="WTVQ01000001">
    <property type="protein sequence ID" value="NMG73160.1"/>
    <property type="molecule type" value="Genomic_DNA"/>
</dbReference>
<comment type="subcellular location">
    <subcellularLocation>
        <location evidence="2">Cytoplasm</location>
    </subcellularLocation>
</comment>
<proteinExistence type="inferred from homology"/>
<dbReference type="InterPro" id="IPR026022">
    <property type="entry name" value="PhoU_dom"/>
</dbReference>
<organism evidence="4 5">
    <name type="scientific">Aromatoleum diolicum</name>
    <dbReference type="NCBI Taxonomy" id="75796"/>
    <lineage>
        <taxon>Bacteria</taxon>
        <taxon>Pseudomonadati</taxon>
        <taxon>Pseudomonadota</taxon>
        <taxon>Betaproteobacteria</taxon>
        <taxon>Rhodocyclales</taxon>
        <taxon>Rhodocyclaceae</taxon>
        <taxon>Aromatoleum</taxon>
    </lineage>
</organism>
<keyword evidence="5" id="KW-1185">Reference proteome</keyword>
<dbReference type="Pfam" id="PF01895">
    <property type="entry name" value="PhoU"/>
    <property type="match status" value="2"/>
</dbReference>
<comment type="subunit">
    <text evidence="2">Homodimer.</text>
</comment>
<keyword evidence="2" id="KW-0592">Phosphate transport</keyword>
<feature type="domain" description="PhoU" evidence="3">
    <location>
        <begin position="20"/>
        <end position="106"/>
    </location>
</feature>
<feature type="domain" description="PhoU" evidence="3">
    <location>
        <begin position="124"/>
        <end position="209"/>
    </location>
</feature>
<dbReference type="Gene3D" id="1.20.58.220">
    <property type="entry name" value="Phosphate transport system protein phou homolog 2, domain 2"/>
    <property type="match status" value="2"/>
</dbReference>
<evidence type="ECO:0000313" key="4">
    <source>
        <dbReference type="EMBL" id="NMG73160.1"/>
    </source>
</evidence>
<dbReference type="PANTHER" id="PTHR42930">
    <property type="entry name" value="PHOSPHATE-SPECIFIC TRANSPORT SYSTEM ACCESSORY PROTEIN PHOU"/>
    <property type="match status" value="1"/>
</dbReference>
<dbReference type="InterPro" id="IPR038078">
    <property type="entry name" value="PhoU-like_sf"/>
</dbReference>
<evidence type="ECO:0000313" key="5">
    <source>
        <dbReference type="Proteomes" id="UP000648984"/>
    </source>
</evidence>
<reference evidence="4 5" key="1">
    <citation type="submission" date="2019-12" db="EMBL/GenBank/DDBJ databases">
        <title>Comparative genomics gives insights into the taxonomy of the Azoarcus-Aromatoleum group and reveals separate origins of nif in the plant-associated Azoarcus and non-plant-associated Aromatoleum sub-groups.</title>
        <authorList>
            <person name="Lafos M."/>
            <person name="Maluk M."/>
            <person name="Batista M."/>
            <person name="Junghare M."/>
            <person name="Carmona M."/>
            <person name="Faoro H."/>
            <person name="Cruz L.M."/>
            <person name="Battistoni F."/>
            <person name="De Souza E."/>
            <person name="Pedrosa F."/>
            <person name="Chen W.-M."/>
            <person name="Poole P.S."/>
            <person name="Dixon R.A."/>
            <person name="James E.K."/>
        </authorList>
    </citation>
    <scope>NUCLEOTIDE SEQUENCE [LARGE SCALE GENOMIC DNA]</scope>
    <source>
        <strain evidence="4 5">22Lin</strain>
    </source>
</reference>
<comment type="function">
    <text evidence="2">Plays a role in the regulation of phosphate uptake.</text>
</comment>
<protein>
    <recommendedName>
        <fullName evidence="2">Phosphate-specific transport system accessory protein PhoU</fullName>
    </recommendedName>
</protein>
<dbReference type="RefSeq" id="WP_169258323.1">
    <property type="nucleotide sequence ID" value="NZ_WTVQ01000001.1"/>
</dbReference>
<evidence type="ECO:0000256" key="1">
    <source>
        <dbReference type="ARBA" id="ARBA00008107"/>
    </source>
</evidence>
<dbReference type="PIRSF" id="PIRSF003107">
    <property type="entry name" value="PhoU"/>
    <property type="match status" value="1"/>
</dbReference>
<gene>
    <name evidence="4" type="primary">phoU</name>
    <name evidence="4" type="ORF">GPA25_00130</name>
</gene>
<dbReference type="Proteomes" id="UP000648984">
    <property type="component" value="Unassembled WGS sequence"/>
</dbReference>
<dbReference type="PANTHER" id="PTHR42930:SF3">
    <property type="entry name" value="PHOSPHATE-SPECIFIC TRANSPORT SYSTEM ACCESSORY PROTEIN PHOU"/>
    <property type="match status" value="1"/>
</dbReference>
<accession>A0ABX1Q6L1</accession>
<sequence>MNKHTYSQFDTELEAIRKRLLEMGGLVAQQLTRAIDGIGTNDMQLLERVIADDRHVNDEEVALDDACIHVIARHAPTAGDLRMVMTMIQMITDLERIGDEAKKIAKAGRQIVDSESIFVPKVELRHVSNMVVEMLHGALDAFARMDPSSSAEIVRKDKEVDAIFKGIMRQLITYMMEDPRLITRSLDVLFIAKSIERIGDHAKNVSEYVVYMVNGRDVRHEGVEALERAAGPR</sequence>